<name>A0A183TJ85_SCHSO</name>
<evidence type="ECO:0000256" key="1">
    <source>
        <dbReference type="SAM" id="MobiDB-lite"/>
    </source>
</evidence>
<organism evidence="4">
    <name type="scientific">Schistocephalus solidus</name>
    <name type="common">Tapeworm</name>
    <dbReference type="NCBI Taxonomy" id="70667"/>
    <lineage>
        <taxon>Eukaryota</taxon>
        <taxon>Metazoa</taxon>
        <taxon>Spiralia</taxon>
        <taxon>Lophotrochozoa</taxon>
        <taxon>Platyhelminthes</taxon>
        <taxon>Cestoda</taxon>
        <taxon>Eucestoda</taxon>
        <taxon>Diphyllobothriidea</taxon>
        <taxon>Diphyllobothriidae</taxon>
        <taxon>Schistocephalus</taxon>
    </lineage>
</organism>
<reference evidence="4" key="1">
    <citation type="submission" date="2016-06" db="UniProtKB">
        <authorList>
            <consortium name="WormBaseParasite"/>
        </authorList>
    </citation>
    <scope>IDENTIFICATION</scope>
</reference>
<dbReference type="OrthoDB" id="5970161at2759"/>
<evidence type="ECO:0000313" key="3">
    <source>
        <dbReference type="Proteomes" id="UP000275846"/>
    </source>
</evidence>
<dbReference type="Proteomes" id="UP000275846">
    <property type="component" value="Unassembled WGS sequence"/>
</dbReference>
<dbReference type="STRING" id="70667.A0A183TJ85"/>
<proteinExistence type="predicted"/>
<evidence type="ECO:0000313" key="4">
    <source>
        <dbReference type="WBParaSite" id="SSLN_0001716601-mRNA-1"/>
    </source>
</evidence>
<gene>
    <name evidence="2" type="ORF">SSLN_LOCUS16533</name>
</gene>
<dbReference type="WBParaSite" id="SSLN_0001716601-mRNA-1">
    <property type="protein sequence ID" value="SSLN_0001716601-mRNA-1"/>
    <property type="gene ID" value="SSLN_0001716601"/>
</dbReference>
<evidence type="ECO:0000313" key="2">
    <source>
        <dbReference type="EMBL" id="VDM02919.1"/>
    </source>
</evidence>
<feature type="compositionally biased region" description="Pro residues" evidence="1">
    <location>
        <begin position="162"/>
        <end position="173"/>
    </location>
</feature>
<keyword evidence="3" id="KW-1185">Reference proteome</keyword>
<accession>A0A183TJ85</accession>
<dbReference type="AlphaFoldDB" id="A0A183TJ85"/>
<sequence>MQNHFHLSSLRRILKLGWQDRIPDTEVPERTGILRICNLPWRGPATWVLANRESKKRCYKDTLKKSLKQLQINPTTWEDLAQARPVCKRSTKTGSAIYEANRIAASKAKMAACNAQALRIKWPMSKPCHCAHAVNAHSARESAWSDIFELNATTAPKYKPLPHLPQTPCPRPPQRLIETSSMPRRPRSLKKSSLFHPLSLTNNTCPTPTTSVATFDYMCCAVRAEQRCGPLDTRAVDGLDGFEKVFHFIEVRIPLDFLSLSDHPGVLHLPQPLLYKAAASEEGHFGGVSPKDADVGLIVVIPVLVLTACASEDFEGGGLDDISQLSPSFRHGGIMIWSMQVLEFLGYLVAEIKTHVLSISPPDENIVQQLSAPRPRVHPRGLLPRWKAEKGVGQQETVFRKRSQKKEAVIVTATETVGTQPSLPGSVVCSDLGFEAAKDNHLIRLRHCRQQDVQVLVEFVLHRISARYGEGVGRCSW</sequence>
<feature type="region of interest" description="Disordered" evidence="1">
    <location>
        <begin position="159"/>
        <end position="183"/>
    </location>
</feature>
<dbReference type="EMBL" id="UYSU01041206">
    <property type="protein sequence ID" value="VDM02919.1"/>
    <property type="molecule type" value="Genomic_DNA"/>
</dbReference>
<protein>
    <submittedName>
        <fullName evidence="4">Reverse transcriptase domain-containing protein</fullName>
    </submittedName>
</protein>
<reference evidence="2 3" key="2">
    <citation type="submission" date="2018-11" db="EMBL/GenBank/DDBJ databases">
        <authorList>
            <consortium name="Pathogen Informatics"/>
        </authorList>
    </citation>
    <scope>NUCLEOTIDE SEQUENCE [LARGE SCALE GENOMIC DNA]</scope>
    <source>
        <strain evidence="2 3">NST_G2</strain>
    </source>
</reference>